<dbReference type="GeneID" id="57346893"/>
<dbReference type="EMBL" id="CABWMH010000034">
    <property type="protein sequence ID" value="VXC43432.1"/>
    <property type="molecule type" value="Genomic_DNA"/>
</dbReference>
<gene>
    <name evidence="1" type="ORF">HU668_17190</name>
    <name evidence="2" type="ORF">PANT111_40255</name>
</gene>
<evidence type="ECO:0000313" key="4">
    <source>
        <dbReference type="Proteomes" id="UP000566985"/>
    </source>
</evidence>
<comment type="caution">
    <text evidence="1">The sequence shown here is derived from an EMBL/GenBank/DDBJ whole genome shotgun (WGS) entry which is preliminary data.</text>
</comment>
<dbReference type="RefSeq" id="WP_069729374.1">
    <property type="nucleotide sequence ID" value="NZ_JABWPE010000022.1"/>
</dbReference>
<dbReference type="EMBL" id="JABWPM010000022">
    <property type="protein sequence ID" value="NUY98194.1"/>
    <property type="molecule type" value="Genomic_DNA"/>
</dbReference>
<evidence type="ECO:0000313" key="3">
    <source>
        <dbReference type="Proteomes" id="UP000433737"/>
    </source>
</evidence>
<proteinExistence type="predicted"/>
<accession>A0A653YNI7</accession>
<evidence type="ECO:0000313" key="2">
    <source>
        <dbReference type="EMBL" id="VXC43432.1"/>
    </source>
</evidence>
<sequence>MNFIKDQLYYITDQRAGEPDILMPVKNCKLTIRSLDGQIIHTQAAPDNGWTHLLLSEVQPEGMESGADAWLDDVWIGSTEV</sequence>
<dbReference type="Proteomes" id="UP000433737">
    <property type="component" value="Unassembled WGS sequence"/>
</dbReference>
<evidence type="ECO:0000313" key="1">
    <source>
        <dbReference type="EMBL" id="NUY98194.1"/>
    </source>
</evidence>
<reference evidence="1 4" key="2">
    <citation type="submission" date="2020-05" db="EMBL/GenBank/DDBJ databases">
        <title>Whole Genome Sequences of Enterobacteriales Associated with the International Space Station.</title>
        <authorList>
            <person name="Bharadwaj A."/>
            <person name="Daudu R."/>
            <person name="Singh N."/>
            <person name="Wood J."/>
            <person name="Debieu M."/>
            <person name="Mason C."/>
            <person name="Wang C."/>
            <person name="Venkateswaran K."/>
        </authorList>
    </citation>
    <scope>NUCLEOTIDE SEQUENCE [LARGE SCALE GENOMIC DNA]</scope>
    <source>
        <strain evidence="1 4">IF5SW-B1</strain>
    </source>
</reference>
<dbReference type="Proteomes" id="UP000566985">
    <property type="component" value="Unassembled WGS sequence"/>
</dbReference>
<protein>
    <submittedName>
        <fullName evidence="1">Uncharacterized protein</fullName>
    </submittedName>
</protein>
<name>A0A653YNI7_9GAMM</name>
<dbReference type="AlphaFoldDB" id="A0A653YNI7"/>
<organism evidence="1 4">
    <name type="scientific">Pantoea brenneri</name>
    <dbReference type="NCBI Taxonomy" id="472694"/>
    <lineage>
        <taxon>Bacteria</taxon>
        <taxon>Pseudomonadati</taxon>
        <taxon>Pseudomonadota</taxon>
        <taxon>Gammaproteobacteria</taxon>
        <taxon>Enterobacterales</taxon>
        <taxon>Erwiniaceae</taxon>
        <taxon>Pantoea</taxon>
    </lineage>
</organism>
<reference evidence="2 3" key="1">
    <citation type="submission" date="2019-10" db="EMBL/GenBank/DDBJ databases">
        <authorList>
            <person name="Karimi E."/>
        </authorList>
    </citation>
    <scope>NUCLEOTIDE SEQUENCE [LARGE SCALE GENOMIC DNA]</scope>
    <source>
        <strain evidence="2">Pantoea sp. 111</strain>
    </source>
</reference>